<reference evidence="2" key="1">
    <citation type="submission" date="2022-11" db="UniProtKB">
        <authorList>
            <consortium name="WormBaseParasite"/>
        </authorList>
    </citation>
    <scope>IDENTIFICATION</scope>
</reference>
<dbReference type="AlphaFoldDB" id="A0A914Q632"/>
<evidence type="ECO:0000313" key="1">
    <source>
        <dbReference type="Proteomes" id="UP000887578"/>
    </source>
</evidence>
<proteinExistence type="predicted"/>
<dbReference type="Proteomes" id="UP000887578">
    <property type="component" value="Unplaced"/>
</dbReference>
<accession>A0A914Q632</accession>
<name>A0A914Q632_9BILA</name>
<keyword evidence="1" id="KW-1185">Reference proteome</keyword>
<evidence type="ECO:0000313" key="2">
    <source>
        <dbReference type="WBParaSite" id="PDA_v2.g24435.t1"/>
    </source>
</evidence>
<dbReference type="WBParaSite" id="PDA_v2.g24435.t1">
    <property type="protein sequence ID" value="PDA_v2.g24435.t1"/>
    <property type="gene ID" value="PDA_v2.g24435"/>
</dbReference>
<organism evidence="1 2">
    <name type="scientific">Panagrolaimus davidi</name>
    <dbReference type="NCBI Taxonomy" id="227884"/>
    <lineage>
        <taxon>Eukaryota</taxon>
        <taxon>Metazoa</taxon>
        <taxon>Ecdysozoa</taxon>
        <taxon>Nematoda</taxon>
        <taxon>Chromadorea</taxon>
        <taxon>Rhabditida</taxon>
        <taxon>Tylenchina</taxon>
        <taxon>Panagrolaimomorpha</taxon>
        <taxon>Panagrolaimoidea</taxon>
        <taxon>Panagrolaimidae</taxon>
        <taxon>Panagrolaimus</taxon>
    </lineage>
</organism>
<sequence length="215" mass="24034">MLPICGTNIPSDTINGFSKSQSNSPFLRLKYQPSHIGVLPPAGQKAKLILTENGTIPSSPPPAQVTNNDEIIKTMDYPTEDYTLVPIYCSIKLEACASCNIEIEYEPPSWHFSEFEIDKISKCDEPNLLDKACFDIEIIEERAEQTIPYLATLSGVSDVYSRTSIWSIPNRRKIKTSGNSALIVVALRNVESNLQLLNYLNALFPMNVVVYGRQY</sequence>
<protein>
    <submittedName>
        <fullName evidence="2">Uncharacterized protein</fullName>
    </submittedName>
</protein>